<reference evidence="3 4" key="1">
    <citation type="submission" date="2019-02" db="EMBL/GenBank/DDBJ databases">
        <title>Genome sequencing of the rare red list fungi Dentipellis fragilis.</title>
        <authorList>
            <person name="Buettner E."/>
            <person name="Kellner H."/>
        </authorList>
    </citation>
    <scope>NUCLEOTIDE SEQUENCE [LARGE SCALE GENOMIC DNA]</scope>
    <source>
        <strain evidence="3 4">DSM 105465</strain>
    </source>
</reference>
<comment type="caution">
    <text evidence="3">The sequence shown here is derived from an EMBL/GenBank/DDBJ whole genome shotgun (WGS) entry which is preliminary data.</text>
</comment>
<sequence length="82" mass="8964">MSGMLTAVAEYIVVFKKTATDADIEKYANDVSTNGGTVHDHFTPLLKGFSAQIPDQYLQTLQSNLQSGPIDYIEPDSVVKTQ</sequence>
<dbReference type="Pfam" id="PF05922">
    <property type="entry name" value="Inhibitor_I9"/>
    <property type="match status" value="1"/>
</dbReference>
<keyword evidence="4" id="KW-1185">Reference proteome</keyword>
<dbReference type="GO" id="GO:0004866">
    <property type="term" value="F:endopeptidase inhibitor activity"/>
    <property type="evidence" value="ECO:0007669"/>
    <property type="project" value="UniProtKB-ARBA"/>
</dbReference>
<dbReference type="InterPro" id="IPR037045">
    <property type="entry name" value="S8pro/Inhibitor_I9_sf"/>
</dbReference>
<dbReference type="SUPFAM" id="SSF54897">
    <property type="entry name" value="Protease propeptides/inhibitors"/>
    <property type="match status" value="1"/>
</dbReference>
<comment type="similarity">
    <text evidence="1">Belongs to the protease inhibitor I9 family.</text>
</comment>
<evidence type="ECO:0000313" key="4">
    <source>
        <dbReference type="Proteomes" id="UP000298327"/>
    </source>
</evidence>
<proteinExistence type="inferred from homology"/>
<dbReference type="InterPro" id="IPR010259">
    <property type="entry name" value="S8pro/Inhibitor_I9"/>
</dbReference>
<dbReference type="OrthoDB" id="5518345at2759"/>
<feature type="domain" description="Inhibitor I9" evidence="2">
    <location>
        <begin position="11"/>
        <end position="82"/>
    </location>
</feature>
<dbReference type="Proteomes" id="UP000298327">
    <property type="component" value="Unassembled WGS sequence"/>
</dbReference>
<dbReference type="AlphaFoldDB" id="A0A4Y9Z8V2"/>
<dbReference type="PANTHER" id="PTHR28288">
    <property type="entry name" value="PROTEASE B INHIBITOR 2"/>
    <property type="match status" value="1"/>
</dbReference>
<organism evidence="3 4">
    <name type="scientific">Dentipellis fragilis</name>
    <dbReference type="NCBI Taxonomy" id="205917"/>
    <lineage>
        <taxon>Eukaryota</taxon>
        <taxon>Fungi</taxon>
        <taxon>Dikarya</taxon>
        <taxon>Basidiomycota</taxon>
        <taxon>Agaricomycotina</taxon>
        <taxon>Agaricomycetes</taxon>
        <taxon>Russulales</taxon>
        <taxon>Hericiaceae</taxon>
        <taxon>Dentipellis</taxon>
    </lineage>
</organism>
<protein>
    <recommendedName>
        <fullName evidence="2">Inhibitor I9 domain-containing protein</fullName>
    </recommendedName>
</protein>
<name>A0A4Y9Z8V2_9AGAM</name>
<gene>
    <name evidence="3" type="ORF">EVG20_g2990</name>
</gene>
<dbReference type="PANTHER" id="PTHR28288:SF2">
    <property type="entry name" value="PROTEASE B INHIBITOR 2"/>
    <property type="match status" value="1"/>
</dbReference>
<accession>A0A4Y9Z8V2</accession>
<dbReference type="InterPro" id="IPR052471">
    <property type="entry name" value="PBI_I9"/>
</dbReference>
<evidence type="ECO:0000259" key="2">
    <source>
        <dbReference type="Pfam" id="PF05922"/>
    </source>
</evidence>
<dbReference type="GO" id="GO:0042144">
    <property type="term" value="P:vacuole fusion, non-autophagic"/>
    <property type="evidence" value="ECO:0007669"/>
    <property type="project" value="TreeGrafter"/>
</dbReference>
<dbReference type="Gene3D" id="3.30.70.80">
    <property type="entry name" value="Peptidase S8 propeptide/proteinase inhibitor I9"/>
    <property type="match status" value="1"/>
</dbReference>
<evidence type="ECO:0000256" key="1">
    <source>
        <dbReference type="ARBA" id="ARBA00038069"/>
    </source>
</evidence>
<dbReference type="EMBL" id="SEOQ01000127">
    <property type="protein sequence ID" value="TFY69809.1"/>
    <property type="molecule type" value="Genomic_DNA"/>
</dbReference>
<evidence type="ECO:0000313" key="3">
    <source>
        <dbReference type="EMBL" id="TFY69809.1"/>
    </source>
</evidence>
<dbReference type="FunFam" id="3.30.70.80:FF:000005">
    <property type="entry name" value="Proteinase inhibitor I2B"/>
    <property type="match status" value="1"/>
</dbReference>